<dbReference type="Proteomes" id="UP000256645">
    <property type="component" value="Unassembled WGS sequence"/>
</dbReference>
<dbReference type="EMBL" id="PDLM01000003">
    <property type="protein sequence ID" value="RDW81854.1"/>
    <property type="molecule type" value="Genomic_DNA"/>
</dbReference>
<gene>
    <name evidence="2" type="ORF">BP6252_02966</name>
</gene>
<accession>A0A3D8S736</accession>
<sequence length="451" mass="50875">MQSFLRAKRDESVPSLDQAKTGGSRVVPVTPKQSYTKFKLSSWSRKSKKSKDPSFVSKETATEISGPVRRLQEVQLLLNHYNTSYTINSFALNSEGTWISFTFMDPALLNATLGLVAIHRNLLISHSEATEALVYKGLAIQAINRRFSSRVKPANDENLGVVALLVKFETLRERSDASKAHMQGLVEMIKIRGGLRCITHNPVLVRVLMWIDLLYATTWKFKPCIVASLPRQEPLAEILQDIVDVPVSPIEQYILSLGMFSFNEGIDFDTFKTVQQISAAKTNMSELALESRKITSHAIYLVNHRLVSSFADAIPSWDPSHDLYTAFWASSLLYLYLMVREIPRRGGIHWPIKQLLRTLLSDTFTIKPITHPMLQVVAWIGFLGVAASPPEEGDTYFIDLLVLASVYLKVKDEKDLKSKLQGVLWIDDICDRYLAIVWAEMGYSHKEGTVL</sequence>
<organism evidence="2 3">
    <name type="scientific">Coleophoma cylindrospora</name>
    <dbReference type="NCBI Taxonomy" id="1849047"/>
    <lineage>
        <taxon>Eukaryota</taxon>
        <taxon>Fungi</taxon>
        <taxon>Dikarya</taxon>
        <taxon>Ascomycota</taxon>
        <taxon>Pezizomycotina</taxon>
        <taxon>Leotiomycetes</taxon>
        <taxon>Helotiales</taxon>
        <taxon>Dermateaceae</taxon>
        <taxon>Coleophoma</taxon>
    </lineage>
</organism>
<reference evidence="2 3" key="1">
    <citation type="journal article" date="2018" name="IMA Fungus">
        <title>IMA Genome-F 9: Draft genome sequence of Annulohypoxylon stygium, Aspergillus mulundensis, Berkeleyomyces basicola (syn. Thielaviopsis basicola), Ceratocystis smalleyi, two Cercospora beticola strains, Coleophoma cylindrospora, Fusarium fracticaudum, Phialophora cf. hyalina, and Morchella septimelata.</title>
        <authorList>
            <person name="Wingfield B.D."/>
            <person name="Bills G.F."/>
            <person name="Dong Y."/>
            <person name="Huang W."/>
            <person name="Nel W.J."/>
            <person name="Swalarsk-Parry B.S."/>
            <person name="Vaghefi N."/>
            <person name="Wilken P.M."/>
            <person name="An Z."/>
            <person name="de Beer Z.W."/>
            <person name="De Vos L."/>
            <person name="Chen L."/>
            <person name="Duong T.A."/>
            <person name="Gao Y."/>
            <person name="Hammerbacher A."/>
            <person name="Kikkert J.R."/>
            <person name="Li Y."/>
            <person name="Li H."/>
            <person name="Li K."/>
            <person name="Li Q."/>
            <person name="Liu X."/>
            <person name="Ma X."/>
            <person name="Naidoo K."/>
            <person name="Pethybridge S.J."/>
            <person name="Sun J."/>
            <person name="Steenkamp E.T."/>
            <person name="van der Nest M.A."/>
            <person name="van Wyk S."/>
            <person name="Wingfield M.J."/>
            <person name="Xiong C."/>
            <person name="Yue Q."/>
            <person name="Zhang X."/>
        </authorList>
    </citation>
    <scope>NUCLEOTIDE SEQUENCE [LARGE SCALE GENOMIC DNA]</scope>
    <source>
        <strain evidence="2 3">BP6252</strain>
    </source>
</reference>
<evidence type="ECO:0000313" key="2">
    <source>
        <dbReference type="EMBL" id="RDW81854.1"/>
    </source>
</evidence>
<keyword evidence="3" id="KW-1185">Reference proteome</keyword>
<evidence type="ECO:0000313" key="3">
    <source>
        <dbReference type="Proteomes" id="UP000256645"/>
    </source>
</evidence>
<dbReference type="Pfam" id="PF11951">
    <property type="entry name" value="Fungal_trans_2"/>
    <property type="match status" value="1"/>
</dbReference>
<feature type="region of interest" description="Disordered" evidence="1">
    <location>
        <begin position="1"/>
        <end position="30"/>
    </location>
</feature>
<dbReference type="AlphaFoldDB" id="A0A3D8S736"/>
<proteinExistence type="predicted"/>
<protein>
    <submittedName>
        <fullName evidence="2">Uncharacterized protein</fullName>
    </submittedName>
</protein>
<dbReference type="STRING" id="1849047.A0A3D8S736"/>
<dbReference type="OrthoDB" id="4158087at2759"/>
<dbReference type="PANTHER" id="PTHR37540">
    <property type="entry name" value="TRANSCRIPTION FACTOR (ACR-2), PUTATIVE-RELATED-RELATED"/>
    <property type="match status" value="1"/>
</dbReference>
<dbReference type="InterPro" id="IPR021858">
    <property type="entry name" value="Fun_TF"/>
</dbReference>
<dbReference type="PANTHER" id="PTHR37540:SF5">
    <property type="entry name" value="TRANSCRIPTION FACTOR DOMAIN-CONTAINING PROTEIN"/>
    <property type="match status" value="1"/>
</dbReference>
<evidence type="ECO:0000256" key="1">
    <source>
        <dbReference type="SAM" id="MobiDB-lite"/>
    </source>
</evidence>
<comment type="caution">
    <text evidence="2">The sequence shown here is derived from an EMBL/GenBank/DDBJ whole genome shotgun (WGS) entry which is preliminary data.</text>
</comment>
<name>A0A3D8S736_9HELO</name>